<evidence type="ECO:0000259" key="2">
    <source>
        <dbReference type="Pfam" id="PF00266"/>
    </source>
</evidence>
<keyword evidence="1" id="KW-0663">Pyridoxal phosphate</keyword>
<dbReference type="EMBL" id="FOOQ01000003">
    <property type="protein sequence ID" value="SFG71184.1"/>
    <property type="molecule type" value="Genomic_DNA"/>
</dbReference>
<dbReference type="SUPFAM" id="SSF53383">
    <property type="entry name" value="PLP-dependent transferases"/>
    <property type="match status" value="1"/>
</dbReference>
<reference evidence="4" key="1">
    <citation type="submission" date="2016-10" db="EMBL/GenBank/DDBJ databases">
        <authorList>
            <person name="Varghese N."/>
            <person name="Submissions S."/>
        </authorList>
    </citation>
    <scope>NUCLEOTIDE SEQUENCE [LARGE SCALE GENOMIC DNA]</scope>
    <source>
        <strain evidence="4">CGMCC 1.7739</strain>
    </source>
</reference>
<dbReference type="Proteomes" id="UP000198876">
    <property type="component" value="Unassembled WGS sequence"/>
</dbReference>
<evidence type="ECO:0000256" key="1">
    <source>
        <dbReference type="ARBA" id="ARBA00022898"/>
    </source>
</evidence>
<accession>A0A1I2U291</accession>
<dbReference type="PANTHER" id="PTHR43586:SF8">
    <property type="entry name" value="CYSTEINE DESULFURASE 1, CHLOROPLASTIC"/>
    <property type="match status" value="1"/>
</dbReference>
<dbReference type="GO" id="GO:0016829">
    <property type="term" value="F:lyase activity"/>
    <property type="evidence" value="ECO:0007669"/>
    <property type="project" value="UniProtKB-KW"/>
</dbReference>
<dbReference type="InterPro" id="IPR015424">
    <property type="entry name" value="PyrdxlP-dep_Trfase"/>
</dbReference>
<name>A0A1I2U291_9EURY</name>
<dbReference type="InterPro" id="IPR000192">
    <property type="entry name" value="Aminotrans_V_dom"/>
</dbReference>
<proteinExistence type="predicted"/>
<gene>
    <name evidence="3" type="ORF">SAMN04488063_2745</name>
</gene>
<dbReference type="Pfam" id="PF00266">
    <property type="entry name" value="Aminotran_5"/>
    <property type="match status" value="1"/>
</dbReference>
<dbReference type="PANTHER" id="PTHR43586">
    <property type="entry name" value="CYSTEINE DESULFURASE"/>
    <property type="match status" value="1"/>
</dbReference>
<keyword evidence="4" id="KW-1185">Reference proteome</keyword>
<dbReference type="InterPro" id="IPR015421">
    <property type="entry name" value="PyrdxlP-dep_Trfase_major"/>
</dbReference>
<dbReference type="InterPro" id="IPR015422">
    <property type="entry name" value="PyrdxlP-dep_Trfase_small"/>
</dbReference>
<dbReference type="STRING" id="553467.SAMN04488063_2745"/>
<feature type="domain" description="Aminotransferase class V" evidence="2">
    <location>
        <begin position="19"/>
        <end position="365"/>
    </location>
</feature>
<dbReference type="OrthoDB" id="9577at2157"/>
<keyword evidence="3" id="KW-0456">Lyase</keyword>
<organism evidence="3 4">
    <name type="scientific">Halopelagius inordinatus</name>
    <dbReference type="NCBI Taxonomy" id="553467"/>
    <lineage>
        <taxon>Archaea</taxon>
        <taxon>Methanobacteriati</taxon>
        <taxon>Methanobacteriota</taxon>
        <taxon>Stenosarchaea group</taxon>
        <taxon>Halobacteria</taxon>
        <taxon>Halobacteriales</taxon>
        <taxon>Haloferacaceae</taxon>
    </lineage>
</organism>
<protein>
    <submittedName>
        <fullName evidence="3">Selenocysteine lyase/Cysteine desulfurase</fullName>
    </submittedName>
</protein>
<evidence type="ECO:0000313" key="4">
    <source>
        <dbReference type="Proteomes" id="UP000198876"/>
    </source>
</evidence>
<sequence length="374" mass="40525">MTSPADLRAQIPTLERVRYMNTGASGPSPRPVVSAAESMLRRHEFDAHAEEGPYPFAFDAYEEIRGVVAEFLGATEREIALTQSTADGINRVASAIDWNPGDVVVRTDLEHPAGILPWTALDREGVDVRVVESTEGRIDREAYAEAVRDAKLVCLSALTWNYGTHLPVSELVDVAHDAGALVLVDAVQVPGHARLDVTDWGADAVAAAGHKWLLGTWGGGFLYVEESVANDLHPGPVGYRSVETPTDEEYELKRGAPRFEVGTTNLAPYAALRAAIETMEDVGLDTVERRVGELSGRLAEGVPEGRLLSPATPESGLVSFTVEAPERTVETLKERGFVVRQLPDPEGAVRASLHVYNTEEDVDLLLDALDDIGW</sequence>
<evidence type="ECO:0000313" key="3">
    <source>
        <dbReference type="EMBL" id="SFG71184.1"/>
    </source>
</evidence>
<dbReference type="Gene3D" id="3.40.640.10">
    <property type="entry name" value="Type I PLP-dependent aspartate aminotransferase-like (Major domain)"/>
    <property type="match status" value="1"/>
</dbReference>
<dbReference type="Gene3D" id="3.90.1150.10">
    <property type="entry name" value="Aspartate Aminotransferase, domain 1"/>
    <property type="match status" value="1"/>
</dbReference>
<dbReference type="AlphaFoldDB" id="A0A1I2U291"/>
<dbReference type="RefSeq" id="WP_092893137.1">
    <property type="nucleotide sequence ID" value="NZ_FOOQ01000003.1"/>
</dbReference>